<evidence type="ECO:0000256" key="1">
    <source>
        <dbReference type="SAM" id="Coils"/>
    </source>
</evidence>
<feature type="coiled-coil region" evidence="1">
    <location>
        <begin position="37"/>
        <end position="64"/>
    </location>
</feature>
<accession>A0A6I0FDJ2</accession>
<feature type="coiled-coil region" evidence="1">
    <location>
        <begin position="92"/>
        <end position="119"/>
    </location>
</feature>
<comment type="caution">
    <text evidence="2">The sequence shown here is derived from an EMBL/GenBank/DDBJ whole genome shotgun (WGS) entry which is preliminary data.</text>
</comment>
<proteinExistence type="predicted"/>
<keyword evidence="3" id="KW-1185">Reference proteome</keyword>
<dbReference type="OrthoDB" id="1957159at2"/>
<dbReference type="EMBL" id="WBZC01000010">
    <property type="protein sequence ID" value="KAB3537307.1"/>
    <property type="molecule type" value="Genomic_DNA"/>
</dbReference>
<organism evidence="2 3">
    <name type="scientific">Alkaliphilus pronyensis</name>
    <dbReference type="NCBI Taxonomy" id="1482732"/>
    <lineage>
        <taxon>Bacteria</taxon>
        <taxon>Bacillati</taxon>
        <taxon>Bacillota</taxon>
        <taxon>Clostridia</taxon>
        <taxon>Peptostreptococcales</taxon>
        <taxon>Natronincolaceae</taxon>
        <taxon>Alkaliphilus</taxon>
    </lineage>
</organism>
<keyword evidence="1" id="KW-0175">Coiled coil</keyword>
<name>A0A6I0FDJ2_9FIRM</name>
<reference evidence="2 3" key="1">
    <citation type="submission" date="2019-10" db="EMBL/GenBank/DDBJ databases">
        <title>Alkaliphilus serpentinus sp. nov. and Alkaliphilus pronyensis sp. nov., two novel anaerobic alkaliphilic species isolated from the serpentinized-hosted hydrothermal field of the Prony Bay (New Caledonia).</title>
        <authorList>
            <person name="Postec A."/>
        </authorList>
    </citation>
    <scope>NUCLEOTIDE SEQUENCE [LARGE SCALE GENOMIC DNA]</scope>
    <source>
        <strain evidence="2 3">LacV</strain>
    </source>
</reference>
<dbReference type="AlphaFoldDB" id="A0A6I0FDJ2"/>
<sequence length="133" mass="15747">MMKYQQVSYNFVPKAEDLKNNSTLASVKDDNAQLLHNSKLLNELEELKEKLDFAKQQLELKESELFSATTRLDELEYQIQKYNEFKNDIDHIDSLNIKIENLVKERDSLSIEIKQQQEHIHTLYMIMLVLAFI</sequence>
<gene>
    <name evidence="2" type="ORF">F8154_03165</name>
</gene>
<dbReference type="RefSeq" id="WP_151860138.1">
    <property type="nucleotide sequence ID" value="NZ_WBZC01000010.1"/>
</dbReference>
<dbReference type="Proteomes" id="UP000432715">
    <property type="component" value="Unassembled WGS sequence"/>
</dbReference>
<evidence type="ECO:0000313" key="2">
    <source>
        <dbReference type="EMBL" id="KAB3537307.1"/>
    </source>
</evidence>
<protein>
    <submittedName>
        <fullName evidence="2">Uncharacterized protein</fullName>
    </submittedName>
</protein>
<evidence type="ECO:0000313" key="3">
    <source>
        <dbReference type="Proteomes" id="UP000432715"/>
    </source>
</evidence>